<protein>
    <recommendedName>
        <fullName evidence="5">Gram-positive cocci surface proteins LPxTG domain-containing protein</fullName>
    </recommendedName>
</protein>
<evidence type="ECO:0000313" key="4">
    <source>
        <dbReference type="Proteomes" id="UP001592531"/>
    </source>
</evidence>
<keyword evidence="1" id="KW-0812">Transmembrane</keyword>
<evidence type="ECO:0008006" key="5">
    <source>
        <dbReference type="Google" id="ProtNLM"/>
    </source>
</evidence>
<name>A0ABV6VUA7_9ACTN</name>
<keyword evidence="1" id="KW-1133">Transmembrane helix</keyword>
<keyword evidence="1" id="KW-0472">Membrane</keyword>
<feature type="signal peptide" evidence="2">
    <location>
        <begin position="1"/>
        <end position="26"/>
    </location>
</feature>
<accession>A0ABV6VUA7</accession>
<dbReference type="RefSeq" id="WP_380535373.1">
    <property type="nucleotide sequence ID" value="NZ_JBHFAB010000007.1"/>
</dbReference>
<gene>
    <name evidence="3" type="ORF">ACEZDE_11860</name>
</gene>
<feature type="transmembrane region" description="Helical" evidence="1">
    <location>
        <begin position="270"/>
        <end position="290"/>
    </location>
</feature>
<dbReference type="EMBL" id="JBHFAB010000007">
    <property type="protein sequence ID" value="MFC1417340.1"/>
    <property type="molecule type" value="Genomic_DNA"/>
</dbReference>
<dbReference type="Proteomes" id="UP001592531">
    <property type="component" value="Unassembled WGS sequence"/>
</dbReference>
<keyword evidence="2" id="KW-0732">Signal</keyword>
<organism evidence="3 4">
    <name type="scientific">Streptacidiphilus cavernicola</name>
    <dbReference type="NCBI Taxonomy" id="3342716"/>
    <lineage>
        <taxon>Bacteria</taxon>
        <taxon>Bacillati</taxon>
        <taxon>Actinomycetota</taxon>
        <taxon>Actinomycetes</taxon>
        <taxon>Kitasatosporales</taxon>
        <taxon>Streptomycetaceae</taxon>
        <taxon>Streptacidiphilus</taxon>
    </lineage>
</organism>
<comment type="caution">
    <text evidence="3">The sequence shown here is derived from an EMBL/GenBank/DDBJ whole genome shotgun (WGS) entry which is preliminary data.</text>
</comment>
<evidence type="ECO:0000256" key="1">
    <source>
        <dbReference type="SAM" id="Phobius"/>
    </source>
</evidence>
<evidence type="ECO:0000313" key="3">
    <source>
        <dbReference type="EMBL" id="MFC1417340.1"/>
    </source>
</evidence>
<proteinExistence type="predicted"/>
<evidence type="ECO:0000256" key="2">
    <source>
        <dbReference type="SAM" id="SignalP"/>
    </source>
</evidence>
<feature type="chain" id="PRO_5046517585" description="Gram-positive cocci surface proteins LPxTG domain-containing protein" evidence="2">
    <location>
        <begin position="27"/>
        <end position="300"/>
    </location>
</feature>
<reference evidence="3 4" key="1">
    <citation type="submission" date="2024-09" db="EMBL/GenBank/DDBJ databases">
        <authorList>
            <person name="Lee S.D."/>
        </authorList>
    </citation>
    <scope>NUCLEOTIDE SEQUENCE [LARGE SCALE GENOMIC DNA]</scope>
    <source>
        <strain evidence="3 4">N8-3</strain>
    </source>
</reference>
<sequence length="300" mass="29232">MRRGIGLGLAGLALTPAALLAAPAQAAAPRAPDPGSIAAPVPAAPTTAAPVTEAPAIAALTAAAPATAALATAAPVTAAPVAALAGPAPAPSAVVCGRDVAGIGRPPLGLGFSGLRASYDLGGDWSGFTLRAGNATPAACPGVLPVVVFGAQGTALRTGDLQVQWRDGGGAWQRTALVAEDGLLVGLVGPARGLTLPSGSTRLLPMRMRFAGGAPTGQWVTMAIGYEPVALDGQTVPLPVGVSDPHLFRVVPRPSADAQLARTGGSPATAAAAAGSAALLGGGAGLLLLARLTRRRSARR</sequence>
<keyword evidence="4" id="KW-1185">Reference proteome</keyword>